<reference evidence="2" key="1">
    <citation type="journal article" date="2020" name="Nature">
        <title>Giant virus diversity and host interactions through global metagenomics.</title>
        <authorList>
            <person name="Schulz F."/>
            <person name="Roux S."/>
            <person name="Paez-Espino D."/>
            <person name="Jungbluth S."/>
            <person name="Walsh D.A."/>
            <person name="Denef V.J."/>
            <person name="McMahon K.D."/>
            <person name="Konstantinidis K.T."/>
            <person name="Eloe-Fadrosh E.A."/>
            <person name="Kyrpides N.C."/>
            <person name="Woyke T."/>
        </authorList>
    </citation>
    <scope>NUCLEOTIDE SEQUENCE</scope>
    <source>
        <strain evidence="2">GVMAG-M-3300009182-46</strain>
    </source>
</reference>
<name>A0A6C0F623_9ZZZZ</name>
<keyword evidence="1" id="KW-0812">Transmembrane</keyword>
<dbReference type="AlphaFoldDB" id="A0A6C0F623"/>
<keyword evidence="1" id="KW-0472">Membrane</keyword>
<proteinExistence type="predicted"/>
<keyword evidence="1" id="KW-1133">Transmembrane helix</keyword>
<sequence>MDLNNKKCNDKSKDDIPILVFKMIATITTIFAIK</sequence>
<evidence type="ECO:0000256" key="1">
    <source>
        <dbReference type="SAM" id="Phobius"/>
    </source>
</evidence>
<accession>A0A6C0F623</accession>
<evidence type="ECO:0000313" key="2">
    <source>
        <dbReference type="EMBL" id="QHT36009.1"/>
    </source>
</evidence>
<organism evidence="2">
    <name type="scientific">viral metagenome</name>
    <dbReference type="NCBI Taxonomy" id="1070528"/>
    <lineage>
        <taxon>unclassified sequences</taxon>
        <taxon>metagenomes</taxon>
        <taxon>organismal metagenomes</taxon>
    </lineage>
</organism>
<protein>
    <submittedName>
        <fullName evidence="2">Uncharacterized protein</fullName>
    </submittedName>
</protein>
<dbReference type="EMBL" id="MN739029">
    <property type="protein sequence ID" value="QHT36009.1"/>
    <property type="molecule type" value="Genomic_DNA"/>
</dbReference>
<feature type="transmembrane region" description="Helical" evidence="1">
    <location>
        <begin position="16"/>
        <end position="33"/>
    </location>
</feature>